<dbReference type="InterPro" id="IPR002078">
    <property type="entry name" value="Sigma_54_int"/>
</dbReference>
<dbReference type="Pfam" id="PF25601">
    <property type="entry name" value="AAA_lid_14"/>
    <property type="match status" value="1"/>
</dbReference>
<evidence type="ECO:0000256" key="4">
    <source>
        <dbReference type="ARBA" id="ARBA00023163"/>
    </source>
</evidence>
<accession>A0A956N9R5</accession>
<evidence type="ECO:0000256" key="2">
    <source>
        <dbReference type="ARBA" id="ARBA00022840"/>
    </source>
</evidence>
<dbReference type="InterPro" id="IPR025662">
    <property type="entry name" value="Sigma_54_int_dom_ATP-bd_1"/>
</dbReference>
<keyword evidence="4" id="KW-0804">Transcription</keyword>
<evidence type="ECO:0000256" key="1">
    <source>
        <dbReference type="ARBA" id="ARBA00022741"/>
    </source>
</evidence>
<dbReference type="SMART" id="SM00382">
    <property type="entry name" value="AAA"/>
    <property type="match status" value="1"/>
</dbReference>
<dbReference type="Gene3D" id="1.10.10.60">
    <property type="entry name" value="Homeodomain-like"/>
    <property type="match status" value="1"/>
</dbReference>
<dbReference type="SUPFAM" id="SSF46689">
    <property type="entry name" value="Homeodomain-like"/>
    <property type="match status" value="1"/>
</dbReference>
<comment type="caution">
    <text evidence="7">The sequence shown here is derived from an EMBL/GenBank/DDBJ whole genome shotgun (WGS) entry which is preliminary data.</text>
</comment>
<reference evidence="7" key="2">
    <citation type="journal article" date="2021" name="Microbiome">
        <title>Successional dynamics and alternative stable states in a saline activated sludge microbial community over 9 years.</title>
        <authorList>
            <person name="Wang Y."/>
            <person name="Ye J."/>
            <person name="Ju F."/>
            <person name="Liu L."/>
            <person name="Boyd J.A."/>
            <person name="Deng Y."/>
            <person name="Parks D.H."/>
            <person name="Jiang X."/>
            <person name="Yin X."/>
            <person name="Woodcroft B.J."/>
            <person name="Tyson G.W."/>
            <person name="Hugenholtz P."/>
            <person name="Polz M.F."/>
            <person name="Zhang T."/>
        </authorList>
    </citation>
    <scope>NUCLEOTIDE SEQUENCE</scope>
    <source>
        <strain evidence="7">HKST-UBA02</strain>
    </source>
</reference>
<feature type="domain" description="Sigma-54 factor interaction" evidence="6">
    <location>
        <begin position="415"/>
        <end position="638"/>
    </location>
</feature>
<dbReference type="PANTHER" id="PTHR32071">
    <property type="entry name" value="TRANSCRIPTIONAL REGULATORY PROTEIN"/>
    <property type="match status" value="1"/>
</dbReference>
<dbReference type="Proteomes" id="UP000739538">
    <property type="component" value="Unassembled WGS sequence"/>
</dbReference>
<dbReference type="Gene3D" id="3.40.50.300">
    <property type="entry name" value="P-loop containing nucleotide triphosphate hydrolases"/>
    <property type="match status" value="1"/>
</dbReference>
<organism evidence="7 8">
    <name type="scientific">Eiseniibacteriota bacterium</name>
    <dbReference type="NCBI Taxonomy" id="2212470"/>
    <lineage>
        <taxon>Bacteria</taxon>
        <taxon>Candidatus Eiseniibacteriota</taxon>
    </lineage>
</organism>
<name>A0A956N9R5_UNCEI</name>
<gene>
    <name evidence="7" type="ORF">KDA27_01080</name>
</gene>
<dbReference type="AlphaFoldDB" id="A0A956N9R5"/>
<dbReference type="PRINTS" id="PR01590">
    <property type="entry name" value="HTHFIS"/>
</dbReference>
<dbReference type="PROSITE" id="PS50045">
    <property type="entry name" value="SIGMA54_INTERACT_4"/>
    <property type="match status" value="1"/>
</dbReference>
<dbReference type="FunFam" id="3.40.50.300:FF:000006">
    <property type="entry name" value="DNA-binding transcriptional regulator NtrC"/>
    <property type="match status" value="1"/>
</dbReference>
<evidence type="ECO:0000313" key="8">
    <source>
        <dbReference type="Proteomes" id="UP000739538"/>
    </source>
</evidence>
<evidence type="ECO:0000256" key="3">
    <source>
        <dbReference type="ARBA" id="ARBA00023015"/>
    </source>
</evidence>
<dbReference type="InterPro" id="IPR058031">
    <property type="entry name" value="AAA_lid_NorR"/>
</dbReference>
<dbReference type="CDD" id="cd00009">
    <property type="entry name" value="AAA"/>
    <property type="match status" value="1"/>
</dbReference>
<dbReference type="PANTHER" id="PTHR32071:SF121">
    <property type="entry name" value="SIGMA L-DEPENDENT TRANSCRIPTIONAL REGULATOR YQIR-RELATED"/>
    <property type="match status" value="1"/>
</dbReference>
<keyword evidence="1" id="KW-0547">Nucleotide-binding</keyword>
<dbReference type="GO" id="GO:0005524">
    <property type="term" value="F:ATP binding"/>
    <property type="evidence" value="ECO:0007669"/>
    <property type="project" value="UniProtKB-KW"/>
</dbReference>
<dbReference type="GO" id="GO:0043565">
    <property type="term" value="F:sequence-specific DNA binding"/>
    <property type="evidence" value="ECO:0007669"/>
    <property type="project" value="InterPro"/>
</dbReference>
<dbReference type="InterPro" id="IPR002197">
    <property type="entry name" value="HTH_Fis"/>
</dbReference>
<dbReference type="Gene3D" id="1.10.8.60">
    <property type="match status" value="1"/>
</dbReference>
<sequence>MDGSERLCSRLGIEMRDGERLQVALSKQDWGQASRLLRTALLHHAVVGADPQRDARVRELRSRLLLLRWSIRAGLWEECVHDSVRAYELLLVLDLGGDALLAWLGTVHAVAQLERGWGRRFRGSIANVLWHCRARDAGTAGSYVRRLATAFRAVARDHEAAPFPAGLCPRAAGDDRCSVPFAGRGWPRLLATSSIGSVLGPARAELADGTGGLSKEFGLEFVRRWLARMAAGAFDLEGRGRRGSEASLLGLCAAVLRCRYELTREERSRVEMALEGLGTRSTSAWVRAACLESAAEVLLCDVDELRTHGASTLRRARADLALAAGIYFRLGLVSRAKSAEERSLLLGWGGDVVGRASAEVARDADGPGCGGPDPALLRADRRGRPSRSSGDNQASPRVRCSSLQDVRRQAARLGFVTSDPRTLEEIARLLLLAPSPLPILVHGESGTGKEVLARAVHEWSGLPGDFVAIHCGAIPKDLLESELFGHTRGAFTGAAGEKPGLVELAHHGTLFLDEIGEMSHDAQMKMLRVLESGEVRRVGDVRTRKVNVRIVAATHRNLEDAVQEGSFRLDLLHRIRSVVVEIPSLSQRPGDIPLLVREILADVDRRLRLDDDALGLLLGHSWPGNVRELRGALLRAAYLGRAVGRTVLPPEFLGIRSNASIVPISMLFAASRGADRVTVTGPVPGTAGPCLKAADPATRETLSGNDGVDIPALEDAGLEGVLDALERGLIVRALDESGWNKTHAAKSLGGLSRTTLISKMKRLGIEGDRESVRAQLPEAANDA</sequence>
<feature type="region of interest" description="Disordered" evidence="5">
    <location>
        <begin position="361"/>
        <end position="401"/>
    </location>
</feature>
<evidence type="ECO:0000313" key="7">
    <source>
        <dbReference type="EMBL" id="MCA9754366.1"/>
    </source>
</evidence>
<dbReference type="SUPFAM" id="SSF52540">
    <property type="entry name" value="P-loop containing nucleoside triphosphate hydrolases"/>
    <property type="match status" value="1"/>
</dbReference>
<proteinExistence type="predicted"/>
<evidence type="ECO:0000256" key="5">
    <source>
        <dbReference type="SAM" id="MobiDB-lite"/>
    </source>
</evidence>
<protein>
    <submittedName>
        <fullName evidence="7">Sigma 54-interacting transcriptional regulator</fullName>
    </submittedName>
</protein>
<reference evidence="7" key="1">
    <citation type="submission" date="2020-04" db="EMBL/GenBank/DDBJ databases">
        <authorList>
            <person name="Zhang T."/>
        </authorList>
    </citation>
    <scope>NUCLEOTIDE SEQUENCE</scope>
    <source>
        <strain evidence="7">HKST-UBA02</strain>
    </source>
</reference>
<dbReference type="EMBL" id="JAGQHS010000002">
    <property type="protein sequence ID" value="MCA9754366.1"/>
    <property type="molecule type" value="Genomic_DNA"/>
</dbReference>
<dbReference type="Pfam" id="PF00158">
    <property type="entry name" value="Sigma54_activat"/>
    <property type="match status" value="1"/>
</dbReference>
<dbReference type="InterPro" id="IPR003593">
    <property type="entry name" value="AAA+_ATPase"/>
</dbReference>
<keyword evidence="2" id="KW-0067">ATP-binding</keyword>
<dbReference type="PROSITE" id="PS00675">
    <property type="entry name" value="SIGMA54_INTERACT_1"/>
    <property type="match status" value="1"/>
</dbReference>
<dbReference type="InterPro" id="IPR027417">
    <property type="entry name" value="P-loop_NTPase"/>
</dbReference>
<dbReference type="Pfam" id="PF02954">
    <property type="entry name" value="HTH_8"/>
    <property type="match status" value="1"/>
</dbReference>
<dbReference type="InterPro" id="IPR009057">
    <property type="entry name" value="Homeodomain-like_sf"/>
</dbReference>
<evidence type="ECO:0000259" key="6">
    <source>
        <dbReference type="PROSITE" id="PS50045"/>
    </source>
</evidence>
<dbReference type="GO" id="GO:0006355">
    <property type="term" value="P:regulation of DNA-templated transcription"/>
    <property type="evidence" value="ECO:0007669"/>
    <property type="project" value="InterPro"/>
</dbReference>
<keyword evidence="3" id="KW-0805">Transcription regulation</keyword>